<dbReference type="Proteomes" id="UP000885830">
    <property type="component" value="Unassembled WGS sequence"/>
</dbReference>
<name>A0A7C5M0S6_9PROT</name>
<feature type="transmembrane region" description="Helical" evidence="1">
    <location>
        <begin position="182"/>
        <end position="204"/>
    </location>
</feature>
<feature type="non-terminal residue" evidence="2">
    <location>
        <position position="243"/>
    </location>
</feature>
<feature type="transmembrane region" description="Helical" evidence="1">
    <location>
        <begin position="216"/>
        <end position="235"/>
    </location>
</feature>
<keyword evidence="1" id="KW-1133">Transmembrane helix</keyword>
<protein>
    <submittedName>
        <fullName evidence="2">Peptidase</fullName>
    </submittedName>
</protein>
<reference evidence="2" key="1">
    <citation type="journal article" date="2020" name="mSystems">
        <title>Genome- and Community-Level Interaction Insights into Carbon Utilization and Element Cycling Functions of Hydrothermarchaeota in Hydrothermal Sediment.</title>
        <authorList>
            <person name="Zhou Z."/>
            <person name="Liu Y."/>
            <person name="Xu W."/>
            <person name="Pan J."/>
            <person name="Luo Z.H."/>
            <person name="Li M."/>
        </authorList>
    </citation>
    <scope>NUCLEOTIDE SEQUENCE [LARGE SCALE GENOMIC DNA]</scope>
    <source>
        <strain evidence="2">HyVt-485</strain>
    </source>
</reference>
<keyword evidence="1" id="KW-0472">Membrane</keyword>
<dbReference type="AlphaFoldDB" id="A0A7C5M0S6"/>
<evidence type="ECO:0000256" key="1">
    <source>
        <dbReference type="SAM" id="Phobius"/>
    </source>
</evidence>
<sequence>MSQNPEQPPEIPLPALRQDLQILPGVQDRNGAPGWLLFDPVANIFHELSERAFILLSHWKPVPPSIFLTHFATDNDYDFTREDLEEMTGFLYAKKLTNVPAGLMVDDLVAQEIAANPPFYKTIFHKYLFFRVPLVRPQRFLHRFYPFIRPLYSRVFTWITIVCGLIGIWLVLEQWDSFKTTFLHFLTFEGLMYYGLTLAGLKILHELGHAFMAYRYGCRVPTIGVAFLVMFPIMYTDTTDAYR</sequence>
<proteinExistence type="predicted"/>
<accession>A0A7C5M0S6</accession>
<feature type="transmembrane region" description="Helical" evidence="1">
    <location>
        <begin position="151"/>
        <end position="170"/>
    </location>
</feature>
<dbReference type="EMBL" id="DRMJ01000420">
    <property type="protein sequence ID" value="HHL43552.1"/>
    <property type="molecule type" value="Genomic_DNA"/>
</dbReference>
<gene>
    <name evidence="2" type="ORF">ENJ42_08045</name>
</gene>
<evidence type="ECO:0000313" key="2">
    <source>
        <dbReference type="EMBL" id="HHL43552.1"/>
    </source>
</evidence>
<comment type="caution">
    <text evidence="2">The sequence shown here is derived from an EMBL/GenBank/DDBJ whole genome shotgun (WGS) entry which is preliminary data.</text>
</comment>
<keyword evidence="1" id="KW-0812">Transmembrane</keyword>
<organism evidence="2">
    <name type="scientific">Hellea balneolensis</name>
    <dbReference type="NCBI Taxonomy" id="287478"/>
    <lineage>
        <taxon>Bacteria</taxon>
        <taxon>Pseudomonadati</taxon>
        <taxon>Pseudomonadota</taxon>
        <taxon>Alphaproteobacteria</taxon>
        <taxon>Maricaulales</taxon>
        <taxon>Robiginitomaculaceae</taxon>
        <taxon>Hellea</taxon>
    </lineage>
</organism>